<dbReference type="InterPro" id="IPR050483">
    <property type="entry name" value="CoA-transferase_III_domain"/>
</dbReference>
<keyword evidence="3" id="KW-1185">Reference proteome</keyword>
<dbReference type="Gene3D" id="3.40.50.10540">
    <property type="entry name" value="Crotonobetainyl-coa:carnitine coa-transferase, domain 1"/>
    <property type="match status" value="1"/>
</dbReference>
<evidence type="ECO:0000313" key="2">
    <source>
        <dbReference type="EMBL" id="MDR6530913.1"/>
    </source>
</evidence>
<dbReference type="EC" id="2.8.3.16" evidence="2"/>
<gene>
    <name evidence="2" type="ORF">J2800_001652</name>
</gene>
<dbReference type="Pfam" id="PF02515">
    <property type="entry name" value="CoA_transf_3"/>
    <property type="match status" value="1"/>
</dbReference>
<accession>A0ABU1MXK6</accession>
<dbReference type="EMBL" id="JAVDRL010000004">
    <property type="protein sequence ID" value="MDR6530913.1"/>
    <property type="molecule type" value="Genomic_DNA"/>
</dbReference>
<dbReference type="GO" id="GO:0033608">
    <property type="term" value="F:formyl-CoA transferase activity"/>
    <property type="evidence" value="ECO:0007669"/>
    <property type="project" value="UniProtKB-EC"/>
</dbReference>
<dbReference type="PANTHER" id="PTHR48207:SF3">
    <property type="entry name" value="SUCCINATE--HYDROXYMETHYLGLUTARATE COA-TRANSFERASE"/>
    <property type="match status" value="1"/>
</dbReference>
<name>A0ABU1MXK6_9CAUL</name>
<dbReference type="SUPFAM" id="SSF89796">
    <property type="entry name" value="CoA-transferase family III (CaiB/BaiF)"/>
    <property type="match status" value="1"/>
</dbReference>
<evidence type="ECO:0000313" key="3">
    <source>
        <dbReference type="Proteomes" id="UP001262754"/>
    </source>
</evidence>
<dbReference type="Proteomes" id="UP001262754">
    <property type="component" value="Unassembled WGS sequence"/>
</dbReference>
<reference evidence="2 3" key="1">
    <citation type="submission" date="2023-07" db="EMBL/GenBank/DDBJ databases">
        <title>Sorghum-associated microbial communities from plants grown in Nebraska, USA.</title>
        <authorList>
            <person name="Schachtman D."/>
        </authorList>
    </citation>
    <scope>NUCLEOTIDE SEQUENCE [LARGE SCALE GENOMIC DNA]</scope>
    <source>
        <strain evidence="2 3">DS2154</strain>
    </source>
</reference>
<evidence type="ECO:0000256" key="1">
    <source>
        <dbReference type="ARBA" id="ARBA00022679"/>
    </source>
</evidence>
<protein>
    <submittedName>
        <fullName evidence="2">Formyl-CoA transferase</fullName>
        <ecNumber evidence="2">2.8.3.16</ecNumber>
    </submittedName>
</protein>
<proteinExistence type="predicted"/>
<dbReference type="InterPro" id="IPR023606">
    <property type="entry name" value="CoA-Trfase_III_dom_1_sf"/>
</dbReference>
<sequence>MADAPLKGLRVIEMGSLIAGPFCGQVLGDFGAEVIKLEDPKAGDPMRQWGRTKPKGHSPWWPVIGRNKSSVTLDLRAPEGRDVARALIATADVVVENFRPGTLEKWGMGYDDLASTNPGLVMARVSGFGQTGPYSHRAGYALIGEAMGGLRHITGEADRPPARAGISIGDSLAGLNAALGVMMALHARQRTGKGQVVDAAIYESVLTVMENLITEYDLSGYVRERSGAILPGIAPSNVYPTRSGELILIGANQDTLFKRLCEAMGRPELATDERYRDHAARGVNQLQLDATIAGWTVEHDIEALLPLLEDAGLAVGRVYRAPDMLKDPQFAARQSIVEVAHPVFGTVKMQNAFPQLSDTPGGVRWPGPALGEHTDAVLGAVAGLSAEAIAGLRAKGVV</sequence>
<comment type="caution">
    <text evidence="2">The sequence shown here is derived from an EMBL/GenBank/DDBJ whole genome shotgun (WGS) entry which is preliminary data.</text>
</comment>
<dbReference type="RefSeq" id="WP_310030678.1">
    <property type="nucleotide sequence ID" value="NZ_JAVDRL010000004.1"/>
</dbReference>
<dbReference type="Gene3D" id="3.30.1540.10">
    <property type="entry name" value="formyl-coa transferase, domain 3"/>
    <property type="match status" value="1"/>
</dbReference>
<dbReference type="InterPro" id="IPR044855">
    <property type="entry name" value="CoA-Trfase_III_dom3_sf"/>
</dbReference>
<organism evidence="2 3">
    <name type="scientific">Caulobacter rhizosphaerae</name>
    <dbReference type="NCBI Taxonomy" id="2010972"/>
    <lineage>
        <taxon>Bacteria</taxon>
        <taxon>Pseudomonadati</taxon>
        <taxon>Pseudomonadota</taxon>
        <taxon>Alphaproteobacteria</taxon>
        <taxon>Caulobacterales</taxon>
        <taxon>Caulobacteraceae</taxon>
        <taxon>Caulobacter</taxon>
    </lineage>
</organism>
<keyword evidence="1 2" id="KW-0808">Transferase</keyword>
<dbReference type="PANTHER" id="PTHR48207">
    <property type="entry name" value="SUCCINATE--HYDROXYMETHYLGLUTARATE COA-TRANSFERASE"/>
    <property type="match status" value="1"/>
</dbReference>
<dbReference type="InterPro" id="IPR003673">
    <property type="entry name" value="CoA-Trfase_fam_III"/>
</dbReference>